<sequence>MKHIFYISFILSLLFLIFLTSCNPNSGRTTNSGNSGGTTNSGNSGETTKEEMYEAKLAELRDQIINNAIDELNTRVSNAQITLSIHANQNWNAEGYEQFNMHYDSTNKKVFDILKKDNKLYYHDDNKNARRKFYLALEYHEASIVSFGSILNMLSKGAVDSPQNKQYSLLKDIVEATSKFATNYFEVALTTLTNKKDKLTSLSLEELKELQNKFRRLEEQRQLIRKRADEIQNKFKDANTTIGTQNNLIKYIEDEHQAAFIQAFAKIETLANEIKEILDKLDKI</sequence>
<dbReference type="PROSITE" id="PS51257">
    <property type="entry name" value="PROKAR_LIPOPROTEIN"/>
    <property type="match status" value="1"/>
</dbReference>
<accession>T1ECI3</accession>
<evidence type="ECO:0008006" key="4">
    <source>
        <dbReference type="Google" id="ProtNLM"/>
    </source>
</evidence>
<evidence type="ECO:0000256" key="2">
    <source>
        <dbReference type="SAM" id="MobiDB-lite"/>
    </source>
</evidence>
<keyword evidence="1" id="KW-0175">Coiled coil</keyword>
<protein>
    <recommendedName>
        <fullName evidence="4">Lipoprotein</fullName>
    </recommendedName>
</protein>
<dbReference type="Pfam" id="PF05714">
    <property type="entry name" value="PFam54_60"/>
    <property type="match status" value="1"/>
</dbReference>
<feature type="region of interest" description="Disordered" evidence="2">
    <location>
        <begin position="27"/>
        <end position="49"/>
    </location>
</feature>
<reference evidence="3" key="1">
    <citation type="submission" date="2012-01" db="EMBL/GenBank/DDBJ databases">
        <authorList>
            <person name="Campeau S.A."/>
            <person name="Porcella S.F."/>
            <person name="Schwan T.G."/>
            <person name="Barbour A.G."/>
        </authorList>
    </citation>
    <scope>NUCLEOTIDE SEQUENCE</scope>
    <source>
        <strain evidence="3">91E135</strain>
        <plasmid evidence="3">lp150</plasmid>
    </source>
</reference>
<feature type="compositionally biased region" description="Low complexity" evidence="2">
    <location>
        <begin position="27"/>
        <end position="46"/>
    </location>
</feature>
<proteinExistence type="predicted"/>
<name>T1ECI3_BORT9</name>
<dbReference type="InterPro" id="IPR008421">
    <property type="entry name" value="Borrelia_lipoprotein_PFam54/60"/>
</dbReference>
<keyword evidence="3" id="KW-0614">Plasmid</keyword>
<reference evidence="3" key="3">
    <citation type="submission" date="2015-06" db="EMBL/GenBank/DDBJ databases">
        <authorList>
            <person name="Hoefler B.C."/>
            <person name="Straight P.D."/>
        </authorList>
    </citation>
    <scope>NUCLEOTIDE SEQUENCE</scope>
    <source>
        <strain evidence="3">91E135</strain>
        <plasmid evidence="3">lp150</plasmid>
    </source>
</reference>
<organism evidence="3">
    <name type="scientific">Borrelia turicatae (strain 91E135)</name>
    <dbReference type="NCBI Taxonomy" id="314724"/>
    <lineage>
        <taxon>Bacteria</taxon>
        <taxon>Pseudomonadati</taxon>
        <taxon>Spirochaetota</taxon>
        <taxon>Spirochaetia</taxon>
        <taxon>Spirochaetales</taxon>
        <taxon>Borreliaceae</taxon>
        <taxon>Borrelia</taxon>
    </lineage>
</organism>
<dbReference type="RefSeq" id="WP_054287443.1">
    <property type="nucleotide sequence ID" value="NC_021624.2"/>
</dbReference>
<gene>
    <name evidence="3" type="ORF">BTA015</name>
</gene>
<geneLocation type="plasmid" evidence="3">
    <name>lp150</name>
</geneLocation>
<dbReference type="Gene3D" id="1.10.3160.10">
    <property type="entry name" value="Bbcrasp-1"/>
    <property type="match status" value="1"/>
</dbReference>
<evidence type="ECO:0000256" key="1">
    <source>
        <dbReference type="SAM" id="Coils"/>
    </source>
</evidence>
<reference evidence="3" key="2">
    <citation type="journal article" date="2013" name="J. Bacteriol.">
        <title>Large linear plasmids of Borrelia species that cause relapsing fever.</title>
        <authorList>
            <person name="Miller S.C."/>
            <person name="Porcella S.F."/>
            <person name="Raffel S.J."/>
            <person name="Schwan T.G."/>
            <person name="Barbour A.G."/>
        </authorList>
    </citation>
    <scope>NUCLEOTIDE SEQUENCE</scope>
    <source>
        <strain evidence="3">91E135</strain>
        <plasmid evidence="3">lp150</plasmid>
    </source>
</reference>
<dbReference type="EMBL" id="HM008710">
    <property type="protein sequence ID" value="ADN26442.3"/>
    <property type="molecule type" value="Genomic_DNA"/>
</dbReference>
<feature type="coiled-coil region" evidence="1">
    <location>
        <begin position="200"/>
        <end position="234"/>
    </location>
</feature>
<evidence type="ECO:0000313" key="3">
    <source>
        <dbReference type="EMBL" id="ADN26442.3"/>
    </source>
</evidence>
<dbReference type="AlphaFoldDB" id="T1ECI3"/>